<feature type="transmembrane region" description="Helical" evidence="1">
    <location>
        <begin position="23"/>
        <end position="47"/>
    </location>
</feature>
<keyword evidence="1" id="KW-0812">Transmembrane</keyword>
<evidence type="ECO:0000313" key="2">
    <source>
        <dbReference type="EMBL" id="QUX29357.1"/>
    </source>
</evidence>
<accession>A0ABX8C4Q0</accession>
<evidence type="ECO:0008006" key="4">
    <source>
        <dbReference type="Google" id="ProtNLM"/>
    </source>
</evidence>
<gene>
    <name evidence="2" type="ORF">KGD83_01795</name>
</gene>
<protein>
    <recommendedName>
        <fullName evidence="4">Sensor domain-containing protein</fullName>
    </recommendedName>
</protein>
<keyword evidence="3" id="KW-1185">Reference proteome</keyword>
<evidence type="ECO:0000313" key="3">
    <source>
        <dbReference type="Proteomes" id="UP000678016"/>
    </source>
</evidence>
<name>A0ABX8C4Q0_9ACTN</name>
<reference evidence="3" key="1">
    <citation type="submission" date="2021-05" db="EMBL/GenBank/DDBJ databases">
        <title>Direct Submission.</title>
        <authorList>
            <person name="Li K."/>
            <person name="Gao J."/>
        </authorList>
    </citation>
    <scope>NUCLEOTIDE SEQUENCE [LARGE SCALE GENOMIC DNA]</scope>
    <source>
        <strain evidence="3">HDS12</strain>
    </source>
</reference>
<dbReference type="RefSeq" id="WP_212642222.1">
    <property type="nucleotide sequence ID" value="NZ_CP074132.1"/>
</dbReference>
<feature type="transmembrane region" description="Helical" evidence="1">
    <location>
        <begin position="158"/>
        <end position="179"/>
    </location>
</feature>
<keyword evidence="1" id="KW-0472">Membrane</keyword>
<dbReference type="EMBL" id="CP074132">
    <property type="protein sequence ID" value="QUX29357.1"/>
    <property type="molecule type" value="Genomic_DNA"/>
</dbReference>
<proteinExistence type="predicted"/>
<dbReference type="Proteomes" id="UP000678016">
    <property type="component" value="Chromosome"/>
</dbReference>
<feature type="transmembrane region" description="Helical" evidence="1">
    <location>
        <begin position="53"/>
        <end position="77"/>
    </location>
</feature>
<feature type="transmembrane region" description="Helical" evidence="1">
    <location>
        <begin position="134"/>
        <end position="152"/>
    </location>
</feature>
<sequence>MSEQRPPLFVRIRAYAHRYPRGYAIRAGLAGGLFFGTFTGLFWAFFLQSVGDSAVWALPFGAVSGALFGVFVAVVIVRSLPSAPLPPGTDRAGMRQAARLVRGGVPGTDPLVNQIARHQAESVLRQQYWPKTMATVFGLGLALNLWSVTMSITGPGLWGNVVGIVVFSFILFVAMPLTARQRRRARAFLTALEQVPGPGPDA</sequence>
<organism evidence="2 3">
    <name type="scientific">Nocardiopsis akebiae</name>
    <dbReference type="NCBI Taxonomy" id="2831968"/>
    <lineage>
        <taxon>Bacteria</taxon>
        <taxon>Bacillati</taxon>
        <taxon>Actinomycetota</taxon>
        <taxon>Actinomycetes</taxon>
        <taxon>Streptosporangiales</taxon>
        <taxon>Nocardiopsidaceae</taxon>
        <taxon>Nocardiopsis</taxon>
    </lineage>
</organism>
<evidence type="ECO:0000256" key="1">
    <source>
        <dbReference type="SAM" id="Phobius"/>
    </source>
</evidence>
<keyword evidence="1" id="KW-1133">Transmembrane helix</keyword>